<evidence type="ECO:0000313" key="3">
    <source>
        <dbReference type="Proteomes" id="UP000033434"/>
    </source>
</evidence>
<protein>
    <recommendedName>
        <fullName evidence="1">N-acetyltransferase domain-containing protein</fullName>
    </recommendedName>
</protein>
<dbReference type="InterPro" id="IPR000182">
    <property type="entry name" value="GNAT_dom"/>
</dbReference>
<dbReference type="Proteomes" id="UP000033434">
    <property type="component" value="Unassembled WGS sequence"/>
</dbReference>
<sequence>MSSLFNTQRLCVYHCQSLLSKPNHAQQITHILTPAVTAFLPKEWQSPPLDEHAVQWLNDKLKEADIFIAMSKETALKNRTLPIGLTLVHRSGDTAHIGYLIAEQAWGQGFGSELLSGLMTYLTDTGTIKTVYAGVDPHNKGSVRALEKCQFHLDTTAKDGKNAFYVYHF</sequence>
<dbReference type="CDD" id="cd04301">
    <property type="entry name" value="NAT_SF"/>
    <property type="match status" value="1"/>
</dbReference>
<evidence type="ECO:0000259" key="1">
    <source>
        <dbReference type="PROSITE" id="PS51186"/>
    </source>
</evidence>
<dbReference type="RefSeq" id="WP_052961175.1">
    <property type="nucleotide sequence ID" value="NZ_AUXW01000199.1"/>
</dbReference>
<dbReference type="AlphaFoldDB" id="A0A0F6A483"/>
<dbReference type="PATRIC" id="fig|1129367.4.peg.5171"/>
<dbReference type="Gene3D" id="3.40.630.30">
    <property type="match status" value="1"/>
</dbReference>
<dbReference type="PANTHER" id="PTHR43792">
    <property type="entry name" value="GNAT FAMILY, PUTATIVE (AFU_ORTHOLOGUE AFUA_3G00765)-RELATED-RELATED"/>
    <property type="match status" value="1"/>
</dbReference>
<comment type="caution">
    <text evidence="2">The sequence shown here is derived from an EMBL/GenBank/DDBJ whole genome shotgun (WGS) entry which is preliminary data.</text>
</comment>
<organism evidence="2 3">
    <name type="scientific">Pseudoalteromonas luteoviolacea S4054</name>
    <dbReference type="NCBI Taxonomy" id="1129367"/>
    <lineage>
        <taxon>Bacteria</taxon>
        <taxon>Pseudomonadati</taxon>
        <taxon>Pseudomonadota</taxon>
        <taxon>Gammaproteobacteria</taxon>
        <taxon>Alteromonadales</taxon>
        <taxon>Pseudoalteromonadaceae</taxon>
        <taxon>Pseudoalteromonas</taxon>
    </lineage>
</organism>
<proteinExistence type="predicted"/>
<dbReference type="GO" id="GO:0016747">
    <property type="term" value="F:acyltransferase activity, transferring groups other than amino-acyl groups"/>
    <property type="evidence" value="ECO:0007669"/>
    <property type="project" value="InterPro"/>
</dbReference>
<dbReference type="EMBL" id="AUXW01000199">
    <property type="protein sequence ID" value="KKE81005.1"/>
    <property type="molecule type" value="Genomic_DNA"/>
</dbReference>
<evidence type="ECO:0000313" key="2">
    <source>
        <dbReference type="EMBL" id="KKE81005.1"/>
    </source>
</evidence>
<dbReference type="Pfam" id="PF13302">
    <property type="entry name" value="Acetyltransf_3"/>
    <property type="match status" value="1"/>
</dbReference>
<name>A0A0F6A483_9GAMM</name>
<feature type="domain" description="N-acetyltransferase" evidence="1">
    <location>
        <begin position="23"/>
        <end position="169"/>
    </location>
</feature>
<reference evidence="2 3" key="1">
    <citation type="journal article" date="2015" name="BMC Genomics">
        <title>Genome mining reveals unlocked bioactive potential of marine Gram-negative bacteria.</title>
        <authorList>
            <person name="Machado H."/>
            <person name="Sonnenschein E.C."/>
            <person name="Melchiorsen J."/>
            <person name="Gram L."/>
        </authorList>
    </citation>
    <scope>NUCLEOTIDE SEQUENCE [LARGE SCALE GENOMIC DNA]</scope>
    <source>
        <strain evidence="2 3">S4054</strain>
    </source>
</reference>
<dbReference type="PANTHER" id="PTHR43792:SF1">
    <property type="entry name" value="N-ACETYLTRANSFERASE DOMAIN-CONTAINING PROTEIN"/>
    <property type="match status" value="1"/>
</dbReference>
<dbReference type="PROSITE" id="PS51186">
    <property type="entry name" value="GNAT"/>
    <property type="match status" value="1"/>
</dbReference>
<dbReference type="InterPro" id="IPR016181">
    <property type="entry name" value="Acyl_CoA_acyltransferase"/>
</dbReference>
<dbReference type="SUPFAM" id="SSF55729">
    <property type="entry name" value="Acyl-CoA N-acyltransferases (Nat)"/>
    <property type="match status" value="1"/>
</dbReference>
<gene>
    <name evidence="2" type="ORF">N479_23775</name>
</gene>
<accession>A0A0F6A483</accession>
<dbReference type="InterPro" id="IPR051531">
    <property type="entry name" value="N-acetyltransferase"/>
</dbReference>